<sequence>MTGGGADCRLTGGAREELRRDSSTNRTEREGKNDSPDGGTFFTKAVDTPKMTKHKLLAGCR</sequence>
<protein>
    <submittedName>
        <fullName evidence="2">Uncharacterized protein</fullName>
    </submittedName>
</protein>
<evidence type="ECO:0000313" key="3">
    <source>
        <dbReference type="Proteomes" id="UP000241769"/>
    </source>
</evidence>
<accession>A0A2P6NJL8</accession>
<keyword evidence="3" id="KW-1185">Reference proteome</keyword>
<organism evidence="2 3">
    <name type="scientific">Planoprotostelium fungivorum</name>
    <dbReference type="NCBI Taxonomy" id="1890364"/>
    <lineage>
        <taxon>Eukaryota</taxon>
        <taxon>Amoebozoa</taxon>
        <taxon>Evosea</taxon>
        <taxon>Variosea</taxon>
        <taxon>Cavosteliida</taxon>
        <taxon>Cavosteliaceae</taxon>
        <taxon>Planoprotostelium</taxon>
    </lineage>
</organism>
<dbReference type="AlphaFoldDB" id="A0A2P6NJL8"/>
<proteinExistence type="predicted"/>
<dbReference type="Proteomes" id="UP000241769">
    <property type="component" value="Unassembled WGS sequence"/>
</dbReference>
<dbReference type="InParanoid" id="A0A2P6NJL8"/>
<feature type="region of interest" description="Disordered" evidence="1">
    <location>
        <begin position="1"/>
        <end position="46"/>
    </location>
</feature>
<evidence type="ECO:0000256" key="1">
    <source>
        <dbReference type="SAM" id="MobiDB-lite"/>
    </source>
</evidence>
<dbReference type="EMBL" id="MDYQ01000069">
    <property type="protein sequence ID" value="PRP84119.1"/>
    <property type="molecule type" value="Genomic_DNA"/>
</dbReference>
<evidence type="ECO:0000313" key="2">
    <source>
        <dbReference type="EMBL" id="PRP84119.1"/>
    </source>
</evidence>
<reference evidence="2 3" key="1">
    <citation type="journal article" date="2018" name="Genome Biol. Evol.">
        <title>Multiple Roots of Fruiting Body Formation in Amoebozoa.</title>
        <authorList>
            <person name="Hillmann F."/>
            <person name="Forbes G."/>
            <person name="Novohradska S."/>
            <person name="Ferling I."/>
            <person name="Riege K."/>
            <person name="Groth M."/>
            <person name="Westermann M."/>
            <person name="Marz M."/>
            <person name="Spaller T."/>
            <person name="Winckler T."/>
            <person name="Schaap P."/>
            <person name="Glockner G."/>
        </authorList>
    </citation>
    <scope>NUCLEOTIDE SEQUENCE [LARGE SCALE GENOMIC DNA]</scope>
    <source>
        <strain evidence="2 3">Jena</strain>
    </source>
</reference>
<feature type="compositionally biased region" description="Basic and acidic residues" evidence="1">
    <location>
        <begin position="14"/>
        <end position="35"/>
    </location>
</feature>
<comment type="caution">
    <text evidence="2">The sequence shown here is derived from an EMBL/GenBank/DDBJ whole genome shotgun (WGS) entry which is preliminary data.</text>
</comment>
<gene>
    <name evidence="2" type="ORF">PROFUN_04110</name>
</gene>
<name>A0A2P6NJL8_9EUKA</name>